<protein>
    <submittedName>
        <fullName evidence="2">Uncharacterized protein</fullName>
    </submittedName>
</protein>
<proteinExistence type="predicted"/>
<evidence type="ECO:0000313" key="3">
    <source>
        <dbReference type="Proteomes" id="UP000286716"/>
    </source>
</evidence>
<keyword evidence="3" id="KW-1185">Reference proteome</keyword>
<organism evidence="2 3">
    <name type="scientific">Amycolatopsis balhimycina DSM 5908</name>
    <dbReference type="NCBI Taxonomy" id="1081091"/>
    <lineage>
        <taxon>Bacteria</taxon>
        <taxon>Bacillati</taxon>
        <taxon>Actinomycetota</taxon>
        <taxon>Actinomycetes</taxon>
        <taxon>Pseudonocardiales</taxon>
        <taxon>Pseudonocardiaceae</taxon>
        <taxon>Amycolatopsis</taxon>
    </lineage>
</organism>
<evidence type="ECO:0000256" key="1">
    <source>
        <dbReference type="SAM" id="MobiDB-lite"/>
    </source>
</evidence>
<gene>
    <name evidence="2" type="ORF">DMA12_22250</name>
</gene>
<feature type="region of interest" description="Disordered" evidence="1">
    <location>
        <begin position="112"/>
        <end position="150"/>
    </location>
</feature>
<dbReference type="AlphaFoldDB" id="A0A428WGU5"/>
<dbReference type="Proteomes" id="UP000286716">
    <property type="component" value="Unassembled WGS sequence"/>
</dbReference>
<sequence>MQTLPQQGILTAFRAGTTFVGIVRDTIRTPDDLDHRDSLVQLRNQPWLTRVVLLITSDAPSITRDARPITRDAPSITRVPAPITRVPAPITRSSVTGGASPVIGGASCVMGRTTRAARRTRPAPASPSFGDRCRSPPQWTGRRRETHSSG</sequence>
<evidence type="ECO:0000313" key="2">
    <source>
        <dbReference type="EMBL" id="RSM42301.1"/>
    </source>
</evidence>
<name>A0A428WGU5_AMYBA</name>
<accession>A0A428WGU5</accession>
<reference evidence="2 3" key="1">
    <citation type="submission" date="2018-05" db="EMBL/GenBank/DDBJ databases">
        <title>Evolution of GPA BGCs.</title>
        <authorList>
            <person name="Waglechner N."/>
            <person name="Wright G.D."/>
        </authorList>
    </citation>
    <scope>NUCLEOTIDE SEQUENCE [LARGE SCALE GENOMIC DNA]</scope>
    <source>
        <strain evidence="2 3">DSM 5908</strain>
    </source>
</reference>
<comment type="caution">
    <text evidence="2">The sequence shown here is derived from an EMBL/GenBank/DDBJ whole genome shotgun (WGS) entry which is preliminary data.</text>
</comment>
<dbReference type="EMBL" id="QHHU01000030">
    <property type="protein sequence ID" value="RSM42301.1"/>
    <property type="molecule type" value="Genomic_DNA"/>
</dbReference>